<protein>
    <submittedName>
        <fullName evidence="2">Uncharacterized protein</fullName>
    </submittedName>
</protein>
<evidence type="ECO:0000256" key="1">
    <source>
        <dbReference type="SAM" id="MobiDB-lite"/>
    </source>
</evidence>
<evidence type="ECO:0000313" key="3">
    <source>
        <dbReference type="Proteomes" id="UP000000763"/>
    </source>
</evidence>
<proteinExistence type="predicted"/>
<dbReference type="AlphaFoldDB" id="Q6YYH0"/>
<name>Q6YYH0_ORYSJ</name>
<evidence type="ECO:0000313" key="2">
    <source>
        <dbReference type="EMBL" id="BAD16258.1"/>
    </source>
</evidence>
<reference evidence="3" key="2">
    <citation type="journal article" date="2008" name="Nucleic Acids Res.">
        <title>The rice annotation project database (RAP-DB): 2008 update.</title>
        <authorList>
            <consortium name="The rice annotation project (RAP)"/>
        </authorList>
    </citation>
    <scope>GENOME REANNOTATION</scope>
    <source>
        <strain evidence="3">cv. Nipponbare</strain>
    </source>
</reference>
<feature type="region of interest" description="Disordered" evidence="1">
    <location>
        <begin position="1"/>
        <end position="21"/>
    </location>
</feature>
<reference evidence="3" key="1">
    <citation type="journal article" date="2005" name="Nature">
        <title>The map-based sequence of the rice genome.</title>
        <authorList>
            <consortium name="International rice genome sequencing project (IRGSP)"/>
            <person name="Matsumoto T."/>
            <person name="Wu J."/>
            <person name="Kanamori H."/>
            <person name="Katayose Y."/>
            <person name="Fujisawa M."/>
            <person name="Namiki N."/>
            <person name="Mizuno H."/>
            <person name="Yamamoto K."/>
            <person name="Antonio B.A."/>
            <person name="Baba T."/>
            <person name="Sakata K."/>
            <person name="Nagamura Y."/>
            <person name="Aoki H."/>
            <person name="Arikawa K."/>
            <person name="Arita K."/>
            <person name="Bito T."/>
            <person name="Chiden Y."/>
            <person name="Fujitsuka N."/>
            <person name="Fukunaka R."/>
            <person name="Hamada M."/>
            <person name="Harada C."/>
            <person name="Hayashi A."/>
            <person name="Hijishita S."/>
            <person name="Honda M."/>
            <person name="Hosokawa S."/>
            <person name="Ichikawa Y."/>
            <person name="Idonuma A."/>
            <person name="Iijima M."/>
            <person name="Ikeda M."/>
            <person name="Ikeno M."/>
            <person name="Ito K."/>
            <person name="Ito S."/>
            <person name="Ito T."/>
            <person name="Ito Y."/>
            <person name="Ito Y."/>
            <person name="Iwabuchi A."/>
            <person name="Kamiya K."/>
            <person name="Karasawa W."/>
            <person name="Kurita K."/>
            <person name="Katagiri S."/>
            <person name="Kikuta A."/>
            <person name="Kobayashi H."/>
            <person name="Kobayashi N."/>
            <person name="Machita K."/>
            <person name="Maehara T."/>
            <person name="Masukawa M."/>
            <person name="Mizubayashi T."/>
            <person name="Mukai Y."/>
            <person name="Nagasaki H."/>
            <person name="Nagata Y."/>
            <person name="Naito S."/>
            <person name="Nakashima M."/>
            <person name="Nakama Y."/>
            <person name="Nakamichi Y."/>
            <person name="Nakamura M."/>
            <person name="Meguro A."/>
            <person name="Negishi M."/>
            <person name="Ohta I."/>
            <person name="Ohta T."/>
            <person name="Okamoto M."/>
            <person name="Ono N."/>
            <person name="Saji S."/>
            <person name="Sakaguchi M."/>
            <person name="Sakai K."/>
            <person name="Shibata M."/>
            <person name="Shimokawa T."/>
            <person name="Song J."/>
            <person name="Takazaki Y."/>
            <person name="Terasawa K."/>
            <person name="Tsugane M."/>
            <person name="Tsuji K."/>
            <person name="Ueda S."/>
            <person name="Waki K."/>
            <person name="Yamagata H."/>
            <person name="Yamamoto M."/>
            <person name="Yamamoto S."/>
            <person name="Yamane H."/>
            <person name="Yoshiki S."/>
            <person name="Yoshihara R."/>
            <person name="Yukawa K."/>
            <person name="Zhong H."/>
            <person name="Yano M."/>
            <person name="Yuan Q."/>
            <person name="Ouyang S."/>
            <person name="Liu J."/>
            <person name="Jones K.M."/>
            <person name="Gansberger K."/>
            <person name="Moffat K."/>
            <person name="Hill J."/>
            <person name="Bera J."/>
            <person name="Fadrosh D."/>
            <person name="Jin S."/>
            <person name="Johri S."/>
            <person name="Kim M."/>
            <person name="Overton L."/>
            <person name="Reardon M."/>
            <person name="Tsitrin T."/>
            <person name="Vuong H."/>
            <person name="Weaver B."/>
            <person name="Ciecko A."/>
            <person name="Tallon L."/>
            <person name="Jackson J."/>
            <person name="Pai G."/>
            <person name="Aken S.V."/>
            <person name="Utterback T."/>
            <person name="Reidmuller S."/>
            <person name="Feldblyum T."/>
            <person name="Hsiao J."/>
            <person name="Zismann V."/>
            <person name="Iobst S."/>
            <person name="de Vazeille A.R."/>
            <person name="Buell C.R."/>
            <person name="Ying K."/>
            <person name="Li Y."/>
            <person name="Lu T."/>
            <person name="Huang Y."/>
            <person name="Zhao Q."/>
            <person name="Feng Q."/>
            <person name="Zhang L."/>
            <person name="Zhu J."/>
            <person name="Weng Q."/>
            <person name="Mu J."/>
            <person name="Lu Y."/>
            <person name="Fan D."/>
            <person name="Liu Y."/>
            <person name="Guan J."/>
            <person name="Zhang Y."/>
            <person name="Yu S."/>
            <person name="Liu X."/>
            <person name="Zhang Y."/>
            <person name="Hong G."/>
            <person name="Han B."/>
            <person name="Choisne N."/>
            <person name="Demange N."/>
            <person name="Orjeda G."/>
            <person name="Samain S."/>
            <person name="Cattolico L."/>
            <person name="Pelletier E."/>
            <person name="Couloux A."/>
            <person name="Segurens B."/>
            <person name="Wincker P."/>
            <person name="D'Hont A."/>
            <person name="Scarpelli C."/>
            <person name="Weissenbach J."/>
            <person name="Salanoubat M."/>
            <person name="Quetier F."/>
            <person name="Yu Y."/>
            <person name="Kim H.R."/>
            <person name="Rambo T."/>
            <person name="Currie J."/>
            <person name="Collura K."/>
            <person name="Luo M."/>
            <person name="Yang T."/>
            <person name="Ammiraju J.S.S."/>
            <person name="Engler F."/>
            <person name="Soderlund C."/>
            <person name="Wing R.A."/>
            <person name="Palmer L.E."/>
            <person name="de la Bastide M."/>
            <person name="Spiegel L."/>
            <person name="Nascimento L."/>
            <person name="Zutavern T."/>
            <person name="O'Shaughnessy A."/>
            <person name="Dike S."/>
            <person name="Dedhia N."/>
            <person name="Preston R."/>
            <person name="Balija V."/>
            <person name="McCombie W.R."/>
            <person name="Chow T."/>
            <person name="Chen H."/>
            <person name="Chung M."/>
            <person name="Chen C."/>
            <person name="Shaw J."/>
            <person name="Wu H."/>
            <person name="Hsiao K."/>
            <person name="Chao Y."/>
            <person name="Chu M."/>
            <person name="Cheng C."/>
            <person name="Hour A."/>
            <person name="Lee P."/>
            <person name="Lin S."/>
            <person name="Lin Y."/>
            <person name="Liou J."/>
            <person name="Liu S."/>
            <person name="Hsing Y."/>
            <person name="Raghuvanshi S."/>
            <person name="Mohanty A."/>
            <person name="Bharti A.K."/>
            <person name="Gaur A."/>
            <person name="Gupta V."/>
            <person name="Kumar D."/>
            <person name="Ravi V."/>
            <person name="Vij S."/>
            <person name="Kapur A."/>
            <person name="Khurana P."/>
            <person name="Khurana P."/>
            <person name="Khurana J.P."/>
            <person name="Tyagi A.K."/>
            <person name="Gaikwad K."/>
            <person name="Singh A."/>
            <person name="Dalal V."/>
            <person name="Srivastava S."/>
            <person name="Dixit A."/>
            <person name="Pal A.K."/>
            <person name="Ghazi I.A."/>
            <person name="Yadav M."/>
            <person name="Pandit A."/>
            <person name="Bhargava A."/>
            <person name="Sureshbabu K."/>
            <person name="Batra K."/>
            <person name="Sharma T.R."/>
            <person name="Mohapatra T."/>
            <person name="Singh N.K."/>
            <person name="Messing J."/>
            <person name="Nelson A.B."/>
            <person name="Fuks G."/>
            <person name="Kavchok S."/>
            <person name="Keizer G."/>
            <person name="Linton E."/>
            <person name="Llaca V."/>
            <person name="Song R."/>
            <person name="Tanyolac B."/>
            <person name="Young S."/>
            <person name="Ho-Il K."/>
            <person name="Hahn J.H."/>
            <person name="Sangsakoo G."/>
            <person name="Vanavichit A."/>
            <person name="de Mattos Luiz.A.T."/>
            <person name="Zimmer P.D."/>
            <person name="Malone G."/>
            <person name="Dellagostin O."/>
            <person name="de Oliveira A.C."/>
            <person name="Bevan M."/>
            <person name="Bancroft I."/>
            <person name="Minx P."/>
            <person name="Cordum H."/>
            <person name="Wilson R."/>
            <person name="Cheng Z."/>
            <person name="Jin W."/>
            <person name="Jiang J."/>
            <person name="Leong S.A."/>
            <person name="Iwama H."/>
            <person name="Gojobori T."/>
            <person name="Itoh T."/>
            <person name="Niimura Y."/>
            <person name="Fujii Y."/>
            <person name="Habara T."/>
            <person name="Sakai H."/>
            <person name="Sato Y."/>
            <person name="Wilson G."/>
            <person name="Kumar K."/>
            <person name="McCouch S."/>
            <person name="Juretic N."/>
            <person name="Hoen D."/>
            <person name="Wright S."/>
            <person name="Bruskiewich R."/>
            <person name="Bureau T."/>
            <person name="Miyao A."/>
            <person name="Hirochika H."/>
            <person name="Nishikawa T."/>
            <person name="Kadowaki K."/>
            <person name="Sugiura M."/>
            <person name="Burr B."/>
            <person name="Sasaki T."/>
        </authorList>
    </citation>
    <scope>NUCLEOTIDE SEQUENCE [LARGE SCALE GENOMIC DNA]</scope>
    <source>
        <strain evidence="3">cv. Nipponbare</strain>
    </source>
</reference>
<dbReference type="EMBL" id="AP005611">
    <property type="protein sequence ID" value="BAD16258.1"/>
    <property type="molecule type" value="Genomic_DNA"/>
</dbReference>
<gene>
    <name evidence="2" type="primary">OSJNBa0051E21.17</name>
</gene>
<organism evidence="2 3">
    <name type="scientific">Oryza sativa subsp. japonica</name>
    <name type="common">Rice</name>
    <dbReference type="NCBI Taxonomy" id="39947"/>
    <lineage>
        <taxon>Eukaryota</taxon>
        <taxon>Viridiplantae</taxon>
        <taxon>Streptophyta</taxon>
        <taxon>Embryophyta</taxon>
        <taxon>Tracheophyta</taxon>
        <taxon>Spermatophyta</taxon>
        <taxon>Magnoliopsida</taxon>
        <taxon>Liliopsida</taxon>
        <taxon>Poales</taxon>
        <taxon>Poaceae</taxon>
        <taxon>BOP clade</taxon>
        <taxon>Oryzoideae</taxon>
        <taxon>Oryzeae</taxon>
        <taxon>Oryzinae</taxon>
        <taxon>Oryza</taxon>
        <taxon>Oryza sativa</taxon>
    </lineage>
</organism>
<sequence length="55" mass="6058">MAEQAASSEEEAGGRRSVVKWKDAGGGDQGWKFRAEISKISGRNCRNFGDPPIRY</sequence>
<accession>Q6YYH0</accession>
<dbReference type="Proteomes" id="UP000000763">
    <property type="component" value="Chromosome 2"/>
</dbReference>